<reference evidence="2 3" key="1">
    <citation type="submission" date="2019-03" db="EMBL/GenBank/DDBJ databases">
        <title>First draft genome of Liparis tanakae, snailfish: a comprehensive survey of snailfish specific genes.</title>
        <authorList>
            <person name="Kim W."/>
            <person name="Song I."/>
            <person name="Jeong J.-H."/>
            <person name="Kim D."/>
            <person name="Kim S."/>
            <person name="Ryu S."/>
            <person name="Song J.Y."/>
            <person name="Lee S.K."/>
        </authorList>
    </citation>
    <scope>NUCLEOTIDE SEQUENCE [LARGE SCALE GENOMIC DNA]</scope>
    <source>
        <tissue evidence="2">Muscle</tissue>
    </source>
</reference>
<accession>A0A4Z2GR79</accession>
<evidence type="ECO:0000313" key="3">
    <source>
        <dbReference type="Proteomes" id="UP000314294"/>
    </source>
</evidence>
<dbReference type="Proteomes" id="UP000314294">
    <property type="component" value="Unassembled WGS sequence"/>
</dbReference>
<feature type="compositionally biased region" description="Basic and acidic residues" evidence="1">
    <location>
        <begin position="13"/>
        <end position="24"/>
    </location>
</feature>
<comment type="caution">
    <text evidence="2">The sequence shown here is derived from an EMBL/GenBank/DDBJ whole genome shotgun (WGS) entry which is preliminary data.</text>
</comment>
<evidence type="ECO:0000313" key="2">
    <source>
        <dbReference type="EMBL" id="TNN55899.1"/>
    </source>
</evidence>
<name>A0A4Z2GR79_9TELE</name>
<evidence type="ECO:0000256" key="1">
    <source>
        <dbReference type="SAM" id="MobiDB-lite"/>
    </source>
</evidence>
<sequence>MLGDTADRKRRSERGASRKMRDVPQVKEHDCRLVFLWSLVLGVQTPEDRRTGGREDGRTGGRREVFVGVSGSWGPPLEDRCQLHSAAPKEQRWIHNSHLTIC</sequence>
<organism evidence="2 3">
    <name type="scientific">Liparis tanakae</name>
    <name type="common">Tanaka's snailfish</name>
    <dbReference type="NCBI Taxonomy" id="230148"/>
    <lineage>
        <taxon>Eukaryota</taxon>
        <taxon>Metazoa</taxon>
        <taxon>Chordata</taxon>
        <taxon>Craniata</taxon>
        <taxon>Vertebrata</taxon>
        <taxon>Euteleostomi</taxon>
        <taxon>Actinopterygii</taxon>
        <taxon>Neopterygii</taxon>
        <taxon>Teleostei</taxon>
        <taxon>Neoteleostei</taxon>
        <taxon>Acanthomorphata</taxon>
        <taxon>Eupercaria</taxon>
        <taxon>Perciformes</taxon>
        <taxon>Cottioidei</taxon>
        <taxon>Cottales</taxon>
        <taxon>Liparidae</taxon>
        <taxon>Liparis</taxon>
    </lineage>
</organism>
<feature type="region of interest" description="Disordered" evidence="1">
    <location>
        <begin position="1"/>
        <end position="24"/>
    </location>
</feature>
<dbReference type="AlphaFoldDB" id="A0A4Z2GR79"/>
<proteinExistence type="predicted"/>
<dbReference type="EMBL" id="SRLO01000443">
    <property type="protein sequence ID" value="TNN55899.1"/>
    <property type="molecule type" value="Genomic_DNA"/>
</dbReference>
<keyword evidence="3" id="KW-1185">Reference proteome</keyword>
<gene>
    <name evidence="2" type="ORF">EYF80_033898</name>
</gene>
<protein>
    <submittedName>
        <fullName evidence="2">Uncharacterized protein</fullName>
    </submittedName>
</protein>